<reference evidence="2" key="1">
    <citation type="journal article" date="2019" name="Int. J. Syst. Evol. Microbiol.">
        <title>The Global Catalogue of Microorganisms (GCM) 10K type strain sequencing project: providing services to taxonomists for standard genome sequencing and annotation.</title>
        <authorList>
            <consortium name="The Broad Institute Genomics Platform"/>
            <consortium name="The Broad Institute Genome Sequencing Center for Infectious Disease"/>
            <person name="Wu L."/>
            <person name="Ma J."/>
        </authorList>
    </citation>
    <scope>NUCLEOTIDE SEQUENCE [LARGE SCALE GENOMIC DNA]</scope>
    <source>
        <strain evidence="2">JCM 17452</strain>
    </source>
</reference>
<sequence>MATAAISIEATNTNKIIAINIRVRNERFFNFILIIDALNIAIIKPNTLREVPK</sequence>
<comment type="caution">
    <text evidence="1">The sequence shown here is derived from an EMBL/GenBank/DDBJ whole genome shotgun (WGS) entry which is preliminary data.</text>
</comment>
<organism evidence="1 2">
    <name type="scientific">Hyunsoonleella aestuarii</name>
    <dbReference type="NCBI Taxonomy" id="912802"/>
    <lineage>
        <taxon>Bacteria</taxon>
        <taxon>Pseudomonadati</taxon>
        <taxon>Bacteroidota</taxon>
        <taxon>Flavobacteriia</taxon>
        <taxon>Flavobacteriales</taxon>
        <taxon>Flavobacteriaceae</taxon>
    </lineage>
</organism>
<evidence type="ECO:0000313" key="1">
    <source>
        <dbReference type="EMBL" id="GAA4268664.1"/>
    </source>
</evidence>
<accession>A0ABP8E9K6</accession>
<protein>
    <submittedName>
        <fullName evidence="1">Uncharacterized protein</fullName>
    </submittedName>
</protein>
<keyword evidence="2" id="KW-1185">Reference proteome</keyword>
<dbReference type="EMBL" id="BAABAV010000001">
    <property type="protein sequence ID" value="GAA4268664.1"/>
    <property type="molecule type" value="Genomic_DNA"/>
</dbReference>
<gene>
    <name evidence="1" type="ORF">GCM10022257_07650</name>
</gene>
<dbReference type="Proteomes" id="UP001500027">
    <property type="component" value="Unassembled WGS sequence"/>
</dbReference>
<name>A0ABP8E9K6_9FLAO</name>
<proteinExistence type="predicted"/>
<evidence type="ECO:0000313" key="2">
    <source>
        <dbReference type="Proteomes" id="UP001500027"/>
    </source>
</evidence>